<dbReference type="GO" id="GO:0005886">
    <property type="term" value="C:plasma membrane"/>
    <property type="evidence" value="ECO:0007669"/>
    <property type="project" value="UniProtKB-SubCell"/>
</dbReference>
<keyword evidence="2" id="KW-1003">Cell membrane</keyword>
<evidence type="ECO:0000313" key="8">
    <source>
        <dbReference type="EMBL" id="BCN31748.1"/>
    </source>
</evidence>
<dbReference type="InterPro" id="IPR025405">
    <property type="entry name" value="DUF4131"/>
</dbReference>
<organism evidence="8 9">
    <name type="scientific">Anaeromicropila herbilytica</name>
    <dbReference type="NCBI Taxonomy" id="2785025"/>
    <lineage>
        <taxon>Bacteria</taxon>
        <taxon>Bacillati</taxon>
        <taxon>Bacillota</taxon>
        <taxon>Clostridia</taxon>
        <taxon>Lachnospirales</taxon>
        <taxon>Lachnospiraceae</taxon>
        <taxon>Anaeromicropila</taxon>
    </lineage>
</organism>
<feature type="transmembrane region" description="Helical" evidence="6">
    <location>
        <begin position="28"/>
        <end position="44"/>
    </location>
</feature>
<feature type="transmembrane region" description="Helical" evidence="6">
    <location>
        <begin position="447"/>
        <end position="466"/>
    </location>
</feature>
<protein>
    <submittedName>
        <fullName evidence="8">DNA internalization-related competence protein ComEC/Rec2</fullName>
    </submittedName>
</protein>
<evidence type="ECO:0000256" key="3">
    <source>
        <dbReference type="ARBA" id="ARBA00022692"/>
    </source>
</evidence>
<dbReference type="Gene3D" id="3.60.15.10">
    <property type="entry name" value="Ribonuclease Z/Hydroxyacylglutathione hydrolase-like"/>
    <property type="match status" value="1"/>
</dbReference>
<evidence type="ECO:0000256" key="4">
    <source>
        <dbReference type="ARBA" id="ARBA00022989"/>
    </source>
</evidence>
<dbReference type="EMBL" id="AP024169">
    <property type="protein sequence ID" value="BCN31748.1"/>
    <property type="molecule type" value="Genomic_DNA"/>
</dbReference>
<dbReference type="NCBIfam" id="TIGR00361">
    <property type="entry name" value="ComEC_Rec2"/>
    <property type="match status" value="1"/>
</dbReference>
<dbReference type="Pfam" id="PF03772">
    <property type="entry name" value="Competence"/>
    <property type="match status" value="1"/>
</dbReference>
<dbReference type="SUPFAM" id="SSF56281">
    <property type="entry name" value="Metallo-hydrolase/oxidoreductase"/>
    <property type="match status" value="1"/>
</dbReference>
<proteinExistence type="predicted"/>
<evidence type="ECO:0000259" key="7">
    <source>
        <dbReference type="SMART" id="SM00849"/>
    </source>
</evidence>
<feature type="transmembrane region" description="Helical" evidence="6">
    <location>
        <begin position="5"/>
        <end position="22"/>
    </location>
</feature>
<evidence type="ECO:0000313" key="9">
    <source>
        <dbReference type="Proteomes" id="UP000595897"/>
    </source>
</evidence>
<feature type="transmembrane region" description="Helical" evidence="6">
    <location>
        <begin position="541"/>
        <end position="561"/>
    </location>
</feature>
<keyword evidence="4 6" id="KW-1133">Transmembrane helix</keyword>
<dbReference type="SMART" id="SM00849">
    <property type="entry name" value="Lactamase_B"/>
    <property type="match status" value="1"/>
</dbReference>
<dbReference type="AlphaFoldDB" id="A0A7R7IF35"/>
<reference evidence="8 9" key="1">
    <citation type="submission" date="2020-11" db="EMBL/GenBank/DDBJ databases">
        <title>Draft genome sequencing of a Lachnospiraceae strain isolated from anoxic soil subjected to BSD treatment.</title>
        <authorList>
            <person name="Uek A."/>
            <person name="Tonouchi A."/>
        </authorList>
    </citation>
    <scope>NUCLEOTIDE SEQUENCE [LARGE SCALE GENOMIC DNA]</scope>
    <source>
        <strain evidence="8 9">TB5</strain>
    </source>
</reference>
<dbReference type="PANTHER" id="PTHR30619">
    <property type="entry name" value="DNA INTERNALIZATION/COMPETENCE PROTEIN COMEC/REC2"/>
    <property type="match status" value="1"/>
</dbReference>
<dbReference type="InterPro" id="IPR004797">
    <property type="entry name" value="Competence_ComEC/Rec2"/>
</dbReference>
<dbReference type="InterPro" id="IPR001279">
    <property type="entry name" value="Metallo-B-lactamas"/>
</dbReference>
<keyword evidence="9" id="KW-1185">Reference proteome</keyword>
<feature type="transmembrane region" description="Helical" evidence="6">
    <location>
        <begin position="56"/>
        <end position="73"/>
    </location>
</feature>
<dbReference type="InterPro" id="IPR035681">
    <property type="entry name" value="ComA-like_MBL"/>
</dbReference>
<evidence type="ECO:0000256" key="5">
    <source>
        <dbReference type="ARBA" id="ARBA00023136"/>
    </source>
</evidence>
<accession>A0A7R7IF35</accession>
<sequence length="841" mass="95702">MIKRPLVWIFAAYVLGVLLARINIRVRIFIILGIFLFVIFFMCIKKISNSYIDKSDRFVILLPAIMYLGIFLTQNQLSVPALNNMYNEKVNGSIIGTLYQMEKKGEKTTLYVKNNTIQVNAPIEKSKGYDLNKKKSNQNQSKLNNLDQTNYNKLIKQGSKVSNKNNKNNFYKTFSHKIIIYSKESNNNLKIGNKLQIKGQINILQHNTNPGQFDEYDYYRMIGIDYKVYSENIEVINSSYSRYLQFLYEIKGKMVSSFERILNRKEAGIISAMLLGDKSELDEEINALYQENGISHIIAISGLNVSLIGLFIYQLLRKLHCNIKISVAFSIIFIYSFGALTNFSVSTNRAVVMLIVSYIAILIGRTYDLYTSLALSALIILIQNPMQLYDVGFLLSFGAVLGIALFLPPFKMLFQEDEVLGEELKEVKEEKESKIHEMILDAMKEGILLSVAVNFITTPVLLFYFYEVPTYSIIVNLLILPFSSLLLLIAFLGGIFGCFSITIGTFFIGGVHYILLFYEWLCRSFVKLPFHTILVGKPKEIYIVIYCLLIVGFLVVINKFPKKKVCFMLLFTIIIFIPSRESGLFVTFLDVGQGDGIIMRTPSRTTYMIDGGSTSVTSVGKYRIEKYLKYKGIGVIDYAIMTHADDDHISGLEEMLADGEIEIKHLVMPNTALKDEAYMGLIDLARQKQIPIQLIQKGDSIRDGKVQITCLHPSEDYETESRNAYSTVLSVKYIDFDLLLTGDVAEDGEDALLKSGLLKDYDVLKVAHHGSKYTTSQEILDIIKPEYSIISCGKRNRYGHPHEELLERLEKMRSNIYITMDQGAITIWTDGKNMNIEGYVE</sequence>
<keyword evidence="5 6" id="KW-0472">Membrane</keyword>
<dbReference type="PANTHER" id="PTHR30619:SF1">
    <property type="entry name" value="RECOMBINATION PROTEIN 2"/>
    <property type="match status" value="1"/>
</dbReference>
<dbReference type="RefSeq" id="WP_271712844.1">
    <property type="nucleotide sequence ID" value="NZ_AP024169.1"/>
</dbReference>
<dbReference type="InterPro" id="IPR052159">
    <property type="entry name" value="Competence_DNA_uptake"/>
</dbReference>
<evidence type="ECO:0000256" key="2">
    <source>
        <dbReference type="ARBA" id="ARBA00022475"/>
    </source>
</evidence>
<dbReference type="InterPro" id="IPR036866">
    <property type="entry name" value="RibonucZ/Hydroxyglut_hydro"/>
</dbReference>
<comment type="subcellular location">
    <subcellularLocation>
        <location evidence="1">Cell membrane</location>
        <topology evidence="1">Multi-pass membrane protein</topology>
    </subcellularLocation>
</comment>
<dbReference type="KEGG" id="ahb:bsdtb5_30430"/>
<feature type="domain" description="Metallo-beta-lactamase" evidence="7">
    <location>
        <begin position="593"/>
        <end position="794"/>
    </location>
</feature>
<keyword evidence="3 6" id="KW-0812">Transmembrane</keyword>
<dbReference type="Proteomes" id="UP000595897">
    <property type="component" value="Chromosome"/>
</dbReference>
<feature type="transmembrane region" description="Helical" evidence="6">
    <location>
        <begin position="388"/>
        <end position="407"/>
    </location>
</feature>
<feature type="transmembrane region" description="Helical" evidence="6">
    <location>
        <begin position="325"/>
        <end position="345"/>
    </location>
</feature>
<feature type="transmembrane region" description="Helical" evidence="6">
    <location>
        <begin position="351"/>
        <end position="381"/>
    </location>
</feature>
<dbReference type="InterPro" id="IPR004477">
    <property type="entry name" value="ComEC_N"/>
</dbReference>
<feature type="transmembrane region" description="Helical" evidence="6">
    <location>
        <begin position="473"/>
        <end position="495"/>
    </location>
</feature>
<evidence type="ECO:0000256" key="1">
    <source>
        <dbReference type="ARBA" id="ARBA00004651"/>
    </source>
</evidence>
<dbReference type="CDD" id="cd07731">
    <property type="entry name" value="ComA-like_MBL-fold"/>
    <property type="match status" value="1"/>
</dbReference>
<name>A0A7R7IF35_9FIRM</name>
<dbReference type="Pfam" id="PF00753">
    <property type="entry name" value="Lactamase_B"/>
    <property type="match status" value="1"/>
</dbReference>
<dbReference type="Pfam" id="PF13567">
    <property type="entry name" value="DUF4131"/>
    <property type="match status" value="1"/>
</dbReference>
<feature type="transmembrane region" description="Helical" evidence="6">
    <location>
        <begin position="293"/>
        <end position="313"/>
    </location>
</feature>
<evidence type="ECO:0000256" key="6">
    <source>
        <dbReference type="SAM" id="Phobius"/>
    </source>
</evidence>
<dbReference type="GO" id="GO:0030420">
    <property type="term" value="P:establishment of competence for transformation"/>
    <property type="evidence" value="ECO:0007669"/>
    <property type="project" value="InterPro"/>
</dbReference>
<feature type="transmembrane region" description="Helical" evidence="6">
    <location>
        <begin position="501"/>
        <end position="521"/>
    </location>
</feature>
<gene>
    <name evidence="8" type="primary">comEC</name>
    <name evidence="8" type="ORF">bsdtb5_30430</name>
</gene>
<dbReference type="NCBIfam" id="TIGR00360">
    <property type="entry name" value="ComEC_N-term"/>
    <property type="match status" value="1"/>
</dbReference>